<dbReference type="EMBL" id="OX597841">
    <property type="protein sequence ID" value="CAI9743237.1"/>
    <property type="molecule type" value="Genomic_DNA"/>
</dbReference>
<feature type="domain" description="Tyrosine-protein phosphatase" evidence="6">
    <location>
        <begin position="854"/>
        <end position="1130"/>
    </location>
</feature>
<dbReference type="InterPro" id="IPR003595">
    <property type="entry name" value="Tyr_Pase_cat"/>
</dbReference>
<feature type="compositionally biased region" description="Polar residues" evidence="5">
    <location>
        <begin position="148"/>
        <end position="193"/>
    </location>
</feature>
<dbReference type="PANTHER" id="PTHR19134:SF561">
    <property type="entry name" value="PROTEIN TYROSINE PHOSPHATASE 36E, ISOFORM A"/>
    <property type="match status" value="1"/>
</dbReference>
<proteinExistence type="predicted"/>
<feature type="region of interest" description="Disordered" evidence="5">
    <location>
        <begin position="1142"/>
        <end position="1180"/>
    </location>
</feature>
<evidence type="ECO:0000256" key="4">
    <source>
        <dbReference type="ARBA" id="ARBA00051722"/>
    </source>
</evidence>
<feature type="region of interest" description="Disordered" evidence="5">
    <location>
        <begin position="110"/>
        <end position="198"/>
    </location>
</feature>
<organism evidence="8 9">
    <name type="scientific">Octopus vulgaris</name>
    <name type="common">Common octopus</name>
    <dbReference type="NCBI Taxonomy" id="6645"/>
    <lineage>
        <taxon>Eukaryota</taxon>
        <taxon>Metazoa</taxon>
        <taxon>Spiralia</taxon>
        <taxon>Lophotrochozoa</taxon>
        <taxon>Mollusca</taxon>
        <taxon>Cephalopoda</taxon>
        <taxon>Coleoidea</taxon>
        <taxon>Octopodiformes</taxon>
        <taxon>Octopoda</taxon>
        <taxon>Incirrata</taxon>
        <taxon>Octopodidae</taxon>
        <taxon>Octopus</taxon>
    </lineage>
</organism>
<dbReference type="EC" id="3.1.3.48" evidence="1"/>
<feature type="compositionally biased region" description="Basic and acidic residues" evidence="5">
    <location>
        <begin position="1392"/>
        <end position="1409"/>
    </location>
</feature>
<feature type="compositionally biased region" description="Basic residues" evidence="5">
    <location>
        <begin position="120"/>
        <end position="135"/>
    </location>
</feature>
<dbReference type="SMART" id="SM00404">
    <property type="entry name" value="PTPc_motif"/>
    <property type="match status" value="2"/>
</dbReference>
<feature type="region of interest" description="Disordered" evidence="5">
    <location>
        <begin position="1356"/>
        <end position="1409"/>
    </location>
</feature>
<dbReference type="CDD" id="cd00047">
    <property type="entry name" value="PTPc"/>
    <property type="match status" value="1"/>
</dbReference>
<dbReference type="Proteomes" id="UP001162480">
    <property type="component" value="Chromosome 28"/>
</dbReference>
<evidence type="ECO:0000259" key="6">
    <source>
        <dbReference type="PROSITE" id="PS50055"/>
    </source>
</evidence>
<feature type="compositionally biased region" description="Pro residues" evidence="5">
    <location>
        <begin position="226"/>
        <end position="235"/>
    </location>
</feature>
<feature type="compositionally biased region" description="Basic and acidic residues" evidence="5">
    <location>
        <begin position="1148"/>
        <end position="1175"/>
    </location>
</feature>
<keyword evidence="3" id="KW-0904">Protein phosphatase</keyword>
<feature type="compositionally biased region" description="Acidic residues" evidence="5">
    <location>
        <begin position="1356"/>
        <end position="1391"/>
    </location>
</feature>
<gene>
    <name evidence="8" type="ORF">OCTVUL_1B012908</name>
</gene>
<evidence type="ECO:0000313" key="8">
    <source>
        <dbReference type="EMBL" id="CAI9743237.1"/>
    </source>
</evidence>
<feature type="region of interest" description="Disordered" evidence="5">
    <location>
        <begin position="384"/>
        <end position="490"/>
    </location>
</feature>
<dbReference type="PROSITE" id="PS50056">
    <property type="entry name" value="TYR_PHOSPHATASE_2"/>
    <property type="match status" value="2"/>
</dbReference>
<evidence type="ECO:0000256" key="5">
    <source>
        <dbReference type="SAM" id="MobiDB-lite"/>
    </source>
</evidence>
<dbReference type="PROSITE" id="PS00383">
    <property type="entry name" value="TYR_PHOSPHATASE_1"/>
    <property type="match status" value="1"/>
</dbReference>
<feature type="region of interest" description="Disordered" evidence="5">
    <location>
        <begin position="216"/>
        <end position="244"/>
    </location>
</feature>
<dbReference type="PANTHER" id="PTHR19134">
    <property type="entry name" value="RECEPTOR-TYPE TYROSINE-PROTEIN PHOSPHATASE"/>
    <property type="match status" value="1"/>
</dbReference>
<protein>
    <recommendedName>
        <fullName evidence="1">protein-tyrosine-phosphatase</fullName>
        <ecNumber evidence="1">3.1.3.48</ecNumber>
    </recommendedName>
</protein>
<reference evidence="8" key="1">
    <citation type="submission" date="2023-08" db="EMBL/GenBank/DDBJ databases">
        <authorList>
            <person name="Alioto T."/>
            <person name="Alioto T."/>
            <person name="Gomez Garrido J."/>
        </authorList>
    </citation>
    <scope>NUCLEOTIDE SEQUENCE</scope>
</reference>
<evidence type="ECO:0000256" key="1">
    <source>
        <dbReference type="ARBA" id="ARBA00013064"/>
    </source>
</evidence>
<keyword evidence="2" id="KW-0378">Hydrolase</keyword>
<dbReference type="SUPFAM" id="SSF52799">
    <property type="entry name" value="(Phosphotyrosine protein) phosphatases II"/>
    <property type="match status" value="2"/>
</dbReference>
<dbReference type="Pfam" id="PF00102">
    <property type="entry name" value="Y_phosphatase"/>
    <property type="match status" value="2"/>
</dbReference>
<dbReference type="FunFam" id="3.90.190.10:FF:000102">
    <property type="entry name" value="Receptor-type tyrosine-protein phosphatase"/>
    <property type="match status" value="1"/>
</dbReference>
<evidence type="ECO:0000256" key="3">
    <source>
        <dbReference type="ARBA" id="ARBA00022912"/>
    </source>
</evidence>
<sequence>MAHLACGVCRPLLSPPCLPLLLLRPSPPPVCHHHHHRRHYHYHYHCGYHNYNHRHHHHHHHHQRCRHRCLPTFCSSAVRPLQLHHYCHLHLRLLSRQPCKLKVRFSPRCRGGMRTADRRIPRRSRPRSRLHRHRPSRECAAQVRPRSTEPSTAPHQKNPTGSQSRKQTRTANPTQAPSPLNRYRQTPTRSTTCPCPGPQQHSRLCLFNLRPSTHPLGRTLLTPASSPTPPPPQPPHSASSLTSLSSSSSLLLSSSSKQTAPRNFTTILQSLLTPLTLPPILQLQARTQRVTTSPQQQLQQLLCLLLLLLLLLLPLLRFPPPLLTRNPLFPSDLFTPQPTSLSTLRASTPSLLLTTTSPSLTSSLSTSPALLSTSAALLLTLTAPPPSPSPSSLLLSSPRIRCPKPPPTPPPPPPPPPPPTLTPTPPPPPPPPTLTLTPPPPPPPPPTLTPTPTPPPPPPPPTPTLTPTPPPPPTLTPTLTPPPPPPPSLPLLSPPLLSLLTTWLLSLPSSSLPSPPLEMPALTKLPNFCCFTSAEREEINVESVKRKPIPPQQFLTWLRRRDAAKDLNLEVKALLNHRPDSQCNVSTASANLWLNNQKDIVPYDHARISLQEIPQGFTTDYINANYIDGFCKSREYIATQGPQYRIAAAFWQMVWQEQVRCIVMATGLFEHATQQCDKYWEDIVNDYGQVKHGKITIRTINTVSIAHLTIRTLQICKEGDPGCRIIEHFEMSSWEMDDTIDAGVILDSRRRILKYMDSSSGPLLVHCRSGGARTAIFVAVDYCLKQLEVEDYVDVFGAILHMHNSRKNMIRTLVQYRLIYDTLALYMQCSNSIYTVSSLVQRLSDQENNLATEFQEEFQVLNQVVPKLSIGDCAGGHRQENRSKSRDIMLQPPERARPYLLSNDKSDDSDFINGVYVDGYWNRNNYIVTQWPMRSTIRDIWRLVYDYKVNTLVLLNDVKFSRGYPCFWPKDVNQEKKYGPIGVKYCRTFKYPDMSVRLFRVRKCFHYLQSCVTLPPRDMKDESRPVRMFQLLNWPKSNKVPPNTMSFAYLLGLVEEWQAQTNSHSPIVVISKDGYSRCGMFSAISICCDRLKEDREVDIMNAVRIVKKNRPQLVPTLAEYNYCYTFIGSLLEHLQEIGPTIVVTNPEGGKESDHERKDPEDGTPGEERQSSRRTSESSSFFTALETDTPLNLGQLTQFHSSSAWSPLHLAPCDDSPMNRHLVIAPTTATASVTATVTAAAASASTTTTTTTISTATTTTITTTTTTKNNDTIVVTGNDMAEVTVEGSQQTYIKVPWYPDEHYQNHHVVAAAMGNCGVGVGVVGGGADDGGGADPGVGSGMVGGRNNGGGAAVVVVDDYDDDDDDDDDDDGDVDDGGGGDDDYDVDDDEDVDVDVRTEREGGREWAEAAK</sequence>
<dbReference type="Gene3D" id="3.90.190.10">
    <property type="entry name" value="Protein tyrosine phosphatase superfamily"/>
    <property type="match status" value="2"/>
</dbReference>
<dbReference type="InterPro" id="IPR050348">
    <property type="entry name" value="Protein-Tyr_Phosphatase"/>
</dbReference>
<dbReference type="GO" id="GO:0004725">
    <property type="term" value="F:protein tyrosine phosphatase activity"/>
    <property type="evidence" value="ECO:0007669"/>
    <property type="project" value="UniProtKB-EC"/>
</dbReference>
<dbReference type="InterPro" id="IPR000387">
    <property type="entry name" value="Tyr_Pase_dom"/>
</dbReference>
<evidence type="ECO:0000313" key="9">
    <source>
        <dbReference type="Proteomes" id="UP001162480"/>
    </source>
</evidence>
<dbReference type="PRINTS" id="PR00700">
    <property type="entry name" value="PRTYPHPHTASE"/>
</dbReference>
<dbReference type="InterPro" id="IPR029021">
    <property type="entry name" value="Prot-tyrosine_phosphatase-like"/>
</dbReference>
<feature type="domain" description="Tyrosine specific protein phosphatases" evidence="7">
    <location>
        <begin position="750"/>
        <end position="817"/>
    </location>
</feature>
<feature type="domain" description="Tyrosine specific protein phosphatases" evidence="7">
    <location>
        <begin position="1048"/>
        <end position="1121"/>
    </location>
</feature>
<dbReference type="SMART" id="SM00194">
    <property type="entry name" value="PTPc"/>
    <property type="match status" value="2"/>
</dbReference>
<feature type="compositionally biased region" description="Pro residues" evidence="5">
    <location>
        <begin position="403"/>
        <end position="490"/>
    </location>
</feature>
<dbReference type="PROSITE" id="PS50055">
    <property type="entry name" value="TYR_PHOSPHATASE_PTP"/>
    <property type="match status" value="2"/>
</dbReference>
<dbReference type="InterPro" id="IPR000242">
    <property type="entry name" value="PTP_cat"/>
</dbReference>
<keyword evidence="9" id="KW-1185">Reference proteome</keyword>
<evidence type="ECO:0000259" key="7">
    <source>
        <dbReference type="PROSITE" id="PS50056"/>
    </source>
</evidence>
<accession>A0AA36C0F6</accession>
<feature type="domain" description="Tyrosine-protein phosphatase" evidence="6">
    <location>
        <begin position="567"/>
        <end position="826"/>
    </location>
</feature>
<comment type="catalytic activity">
    <reaction evidence="4">
        <text>O-phospho-L-tyrosyl-[protein] + H2O = L-tyrosyl-[protein] + phosphate</text>
        <dbReference type="Rhea" id="RHEA:10684"/>
        <dbReference type="Rhea" id="RHEA-COMP:10136"/>
        <dbReference type="Rhea" id="RHEA-COMP:20101"/>
        <dbReference type="ChEBI" id="CHEBI:15377"/>
        <dbReference type="ChEBI" id="CHEBI:43474"/>
        <dbReference type="ChEBI" id="CHEBI:46858"/>
        <dbReference type="ChEBI" id="CHEBI:61978"/>
        <dbReference type="EC" id="3.1.3.48"/>
    </reaction>
</comment>
<dbReference type="InterPro" id="IPR016130">
    <property type="entry name" value="Tyr_Pase_AS"/>
</dbReference>
<name>A0AA36C0F6_OCTVU</name>
<evidence type="ECO:0000256" key="2">
    <source>
        <dbReference type="ARBA" id="ARBA00022801"/>
    </source>
</evidence>